<dbReference type="EMBL" id="KQ965797">
    <property type="protein sequence ID" value="KXS11736.1"/>
    <property type="molecule type" value="Genomic_DNA"/>
</dbReference>
<organism evidence="3 4">
    <name type="scientific">Gonapodya prolifera (strain JEL478)</name>
    <name type="common">Monoblepharis prolifera</name>
    <dbReference type="NCBI Taxonomy" id="1344416"/>
    <lineage>
        <taxon>Eukaryota</taxon>
        <taxon>Fungi</taxon>
        <taxon>Fungi incertae sedis</taxon>
        <taxon>Chytridiomycota</taxon>
        <taxon>Chytridiomycota incertae sedis</taxon>
        <taxon>Monoblepharidomycetes</taxon>
        <taxon>Monoblepharidales</taxon>
        <taxon>Gonapodyaceae</taxon>
        <taxon>Gonapodya</taxon>
    </lineage>
</organism>
<sequence>MSNPLTLAIPTSKTPPTGPATSAVAVADNPRGEVGDVASAFSDIPKIWGFLFKIAKKNESLEEENKELNHRFENYKDSTDEKLRGLQRKVFALEGGGGGIGSGGVGTAGARGAGGDLVLRSPRARGKEARDSAKPYPTRRRSS</sequence>
<evidence type="ECO:0000256" key="1">
    <source>
        <dbReference type="SAM" id="Coils"/>
    </source>
</evidence>
<feature type="region of interest" description="Disordered" evidence="2">
    <location>
        <begin position="97"/>
        <end position="143"/>
    </location>
</feature>
<keyword evidence="1" id="KW-0175">Coiled coil</keyword>
<gene>
    <name evidence="3" type="ORF">M427DRAFT_60332</name>
</gene>
<dbReference type="Proteomes" id="UP000070544">
    <property type="component" value="Unassembled WGS sequence"/>
</dbReference>
<reference evidence="3 4" key="1">
    <citation type="journal article" date="2015" name="Genome Biol. Evol.">
        <title>Phylogenomic analyses indicate that early fungi evolved digesting cell walls of algal ancestors of land plants.</title>
        <authorList>
            <person name="Chang Y."/>
            <person name="Wang S."/>
            <person name="Sekimoto S."/>
            <person name="Aerts A.L."/>
            <person name="Choi C."/>
            <person name="Clum A."/>
            <person name="LaButti K.M."/>
            <person name="Lindquist E.A."/>
            <person name="Yee Ngan C."/>
            <person name="Ohm R.A."/>
            <person name="Salamov A.A."/>
            <person name="Grigoriev I.V."/>
            <person name="Spatafora J.W."/>
            <person name="Berbee M.L."/>
        </authorList>
    </citation>
    <scope>NUCLEOTIDE SEQUENCE [LARGE SCALE GENOMIC DNA]</scope>
    <source>
        <strain evidence="3 4">JEL478</strain>
    </source>
</reference>
<dbReference type="AlphaFoldDB" id="A0A139A4J1"/>
<name>A0A139A4J1_GONPJ</name>
<evidence type="ECO:0000256" key="2">
    <source>
        <dbReference type="SAM" id="MobiDB-lite"/>
    </source>
</evidence>
<proteinExistence type="predicted"/>
<feature type="coiled-coil region" evidence="1">
    <location>
        <begin position="51"/>
        <end position="78"/>
    </location>
</feature>
<feature type="compositionally biased region" description="Polar residues" evidence="2">
    <location>
        <begin position="1"/>
        <end position="15"/>
    </location>
</feature>
<evidence type="ECO:0000313" key="3">
    <source>
        <dbReference type="EMBL" id="KXS11736.1"/>
    </source>
</evidence>
<evidence type="ECO:0000313" key="4">
    <source>
        <dbReference type="Proteomes" id="UP000070544"/>
    </source>
</evidence>
<protein>
    <submittedName>
        <fullName evidence="3">Uncharacterized protein</fullName>
    </submittedName>
</protein>
<keyword evidence="4" id="KW-1185">Reference proteome</keyword>
<feature type="region of interest" description="Disordered" evidence="2">
    <location>
        <begin position="1"/>
        <end position="22"/>
    </location>
</feature>
<feature type="compositionally biased region" description="Gly residues" evidence="2">
    <location>
        <begin position="97"/>
        <end position="115"/>
    </location>
</feature>
<accession>A0A139A4J1</accession>